<name>A0A846TM97_9MICC</name>
<proteinExistence type="predicted"/>
<gene>
    <name evidence="1" type="ORF">GTW58_10375</name>
</gene>
<evidence type="ECO:0000313" key="2">
    <source>
        <dbReference type="Proteomes" id="UP000521379"/>
    </source>
</evidence>
<reference evidence="1 2" key="1">
    <citation type="submission" date="2020-02" db="EMBL/GenBank/DDBJ databases">
        <authorList>
            <person name="Sun Q."/>
        </authorList>
    </citation>
    <scope>NUCLEOTIDE SEQUENCE [LARGE SCALE GENOMIC DNA]</scope>
    <source>
        <strain evidence="1 2">YIM 13062</strain>
    </source>
</reference>
<comment type="caution">
    <text evidence="1">The sequence shown here is derived from an EMBL/GenBank/DDBJ whole genome shotgun (WGS) entry which is preliminary data.</text>
</comment>
<dbReference type="AlphaFoldDB" id="A0A846TM97"/>
<organism evidence="1 2">
    <name type="scientific">Kocuria subflava</name>
    <dbReference type="NCBI Taxonomy" id="1736139"/>
    <lineage>
        <taxon>Bacteria</taxon>
        <taxon>Bacillati</taxon>
        <taxon>Actinomycetota</taxon>
        <taxon>Actinomycetes</taxon>
        <taxon>Micrococcales</taxon>
        <taxon>Micrococcaceae</taxon>
        <taxon>Kocuria</taxon>
    </lineage>
</organism>
<accession>A0A846TM97</accession>
<dbReference type="Proteomes" id="UP000521379">
    <property type="component" value="Unassembled WGS sequence"/>
</dbReference>
<keyword evidence="2" id="KW-1185">Reference proteome</keyword>
<evidence type="ECO:0000313" key="1">
    <source>
        <dbReference type="EMBL" id="NKE10328.1"/>
    </source>
</evidence>
<dbReference type="RefSeq" id="WP_157980530.1">
    <property type="nucleotide sequence ID" value="NZ_JAAVUN010000021.1"/>
</dbReference>
<dbReference type="EMBL" id="JAAVUN010000021">
    <property type="protein sequence ID" value="NKE10328.1"/>
    <property type="molecule type" value="Genomic_DNA"/>
</dbReference>
<protein>
    <submittedName>
        <fullName evidence="1">Uncharacterized protein</fullName>
    </submittedName>
</protein>
<sequence>MSGSPKFTPTGHAGADKVLQELQVLGERPVHDHAVAYQAAHQELTAVLDAPVNAVPARDE</sequence>